<accession>A0A4V2WP06</accession>
<comment type="subcellular location">
    <subcellularLocation>
        <location evidence="10">Cytoplasm</location>
    </subcellularLocation>
</comment>
<keyword evidence="7 10" id="KW-0560">Oxidoreductase</keyword>
<dbReference type="NCBIfam" id="TIGR02493">
    <property type="entry name" value="PFLA"/>
    <property type="match status" value="1"/>
</dbReference>
<dbReference type="InterPro" id="IPR058240">
    <property type="entry name" value="rSAM_sf"/>
</dbReference>
<dbReference type="GO" id="GO:0016829">
    <property type="term" value="F:lyase activity"/>
    <property type="evidence" value="ECO:0007669"/>
    <property type="project" value="UniProtKB-KW"/>
</dbReference>
<comment type="function">
    <text evidence="1 10">Activation of pyruvate formate-lyase under anaerobic conditions by generation of an organic free radical, using S-adenosylmethionine and reduced flavodoxin as cosubstrates to produce 5'-deoxy-adenosine.</text>
</comment>
<feature type="domain" description="Radical SAM core" evidence="11">
    <location>
        <begin position="15"/>
        <end position="239"/>
    </location>
</feature>
<evidence type="ECO:0000256" key="2">
    <source>
        <dbReference type="ARBA" id="ARBA00009777"/>
    </source>
</evidence>
<dbReference type="Gene3D" id="3.20.20.70">
    <property type="entry name" value="Aldolase class I"/>
    <property type="match status" value="1"/>
</dbReference>
<keyword evidence="9 10" id="KW-0411">Iron-sulfur</keyword>
<keyword evidence="5 10" id="KW-0949">S-adenosyl-L-methionine</keyword>
<comment type="similarity">
    <text evidence="2 10">Belongs to the organic radical-activating enzymes family.</text>
</comment>
<evidence type="ECO:0000256" key="4">
    <source>
        <dbReference type="ARBA" id="ARBA00022485"/>
    </source>
</evidence>
<reference evidence="12 13" key="1">
    <citation type="submission" date="2019-03" db="EMBL/GenBank/DDBJ databases">
        <authorList>
            <person name="Kim M.K.M."/>
        </authorList>
    </citation>
    <scope>NUCLEOTIDE SEQUENCE [LARGE SCALE GENOMIC DNA]</scope>
    <source>
        <strain evidence="12 13">18JY21-1</strain>
    </source>
</reference>
<comment type="catalytic activity">
    <reaction evidence="10">
        <text>glycyl-[formate C-acetyltransferase] + reduced [flavodoxin] + S-adenosyl-L-methionine = glycin-2-yl radical-[formate C-acetyltransferase] + semiquinone [flavodoxin] + 5'-deoxyadenosine + L-methionine + H(+)</text>
        <dbReference type="Rhea" id="RHEA:19225"/>
        <dbReference type="Rhea" id="RHEA-COMP:10622"/>
        <dbReference type="Rhea" id="RHEA-COMP:12190"/>
        <dbReference type="Rhea" id="RHEA-COMP:12191"/>
        <dbReference type="Rhea" id="RHEA-COMP:14480"/>
        <dbReference type="ChEBI" id="CHEBI:15378"/>
        <dbReference type="ChEBI" id="CHEBI:17319"/>
        <dbReference type="ChEBI" id="CHEBI:29947"/>
        <dbReference type="ChEBI" id="CHEBI:32722"/>
        <dbReference type="ChEBI" id="CHEBI:57618"/>
        <dbReference type="ChEBI" id="CHEBI:57844"/>
        <dbReference type="ChEBI" id="CHEBI:59789"/>
        <dbReference type="ChEBI" id="CHEBI:140311"/>
        <dbReference type="EC" id="1.97.1.4"/>
    </reaction>
</comment>
<dbReference type="Proteomes" id="UP000295418">
    <property type="component" value="Unassembled WGS sequence"/>
</dbReference>
<evidence type="ECO:0000313" key="13">
    <source>
        <dbReference type="Proteomes" id="UP000295418"/>
    </source>
</evidence>
<evidence type="ECO:0000256" key="7">
    <source>
        <dbReference type="ARBA" id="ARBA00023002"/>
    </source>
</evidence>
<evidence type="ECO:0000256" key="1">
    <source>
        <dbReference type="ARBA" id="ARBA00003141"/>
    </source>
</evidence>
<dbReference type="InterPro" id="IPR013785">
    <property type="entry name" value="Aldolase_TIM"/>
</dbReference>
<dbReference type="PANTHER" id="PTHR30352:SF5">
    <property type="entry name" value="PYRUVATE FORMATE-LYASE 1-ACTIVATING ENZYME"/>
    <property type="match status" value="1"/>
</dbReference>
<sequence length="244" mass="27645">MMNGRMHSIETFGTVDGPGIRFILFLQGCALQCQYCHNPDTWETNEGKLITVDEIVKEIKPYLSYYRSSGGGITVSGGEPTLQAPFVAELFTELKKQFNLHTALDSSGFNDYDKISYLLDVTDLILLDLKIINREKHIALTSQPNDRILNSARWLSDHGKPMWIRHVLVPGITDAEEDLRELGQMLATLKTVEKFEILPYHQMGVYKWEALGKQYPLEGVPSPTAEEVARAYDIIEQARQEALQ</sequence>
<dbReference type="OrthoDB" id="9782387at2"/>
<dbReference type="GO" id="GO:0046872">
    <property type="term" value="F:metal ion binding"/>
    <property type="evidence" value="ECO:0007669"/>
    <property type="project" value="UniProtKB-UniRule"/>
</dbReference>
<evidence type="ECO:0000259" key="11">
    <source>
        <dbReference type="PROSITE" id="PS51918"/>
    </source>
</evidence>
<evidence type="ECO:0000256" key="10">
    <source>
        <dbReference type="RuleBase" id="RU362053"/>
    </source>
</evidence>
<dbReference type="EC" id="1.97.1.4" evidence="10"/>
<keyword evidence="12" id="KW-0670">Pyruvate</keyword>
<dbReference type="GO" id="GO:0051539">
    <property type="term" value="F:4 iron, 4 sulfur cluster binding"/>
    <property type="evidence" value="ECO:0007669"/>
    <property type="project" value="UniProtKB-UniRule"/>
</dbReference>
<dbReference type="EMBL" id="SKFG01000009">
    <property type="protein sequence ID" value="TCZ77532.1"/>
    <property type="molecule type" value="Genomic_DNA"/>
</dbReference>
<keyword evidence="12" id="KW-0456">Lyase</keyword>
<keyword evidence="8 10" id="KW-0408">Iron</keyword>
<evidence type="ECO:0000256" key="3">
    <source>
        <dbReference type="ARBA" id="ARBA00021356"/>
    </source>
</evidence>
<evidence type="ECO:0000256" key="8">
    <source>
        <dbReference type="ARBA" id="ARBA00023004"/>
    </source>
</evidence>
<proteinExistence type="inferred from homology"/>
<dbReference type="SFLD" id="SFLDS00029">
    <property type="entry name" value="Radical_SAM"/>
    <property type="match status" value="1"/>
</dbReference>
<evidence type="ECO:0000256" key="9">
    <source>
        <dbReference type="ARBA" id="ARBA00023014"/>
    </source>
</evidence>
<dbReference type="InterPro" id="IPR034457">
    <property type="entry name" value="Organic_radical-activating"/>
</dbReference>
<dbReference type="CDD" id="cd01335">
    <property type="entry name" value="Radical_SAM"/>
    <property type="match status" value="1"/>
</dbReference>
<dbReference type="InterPro" id="IPR012838">
    <property type="entry name" value="PFL1_activating"/>
</dbReference>
<dbReference type="PROSITE" id="PS51918">
    <property type="entry name" value="RADICAL_SAM"/>
    <property type="match status" value="1"/>
</dbReference>
<evidence type="ECO:0000256" key="6">
    <source>
        <dbReference type="ARBA" id="ARBA00022723"/>
    </source>
</evidence>
<dbReference type="GO" id="GO:0043365">
    <property type="term" value="F:[formate-C-acetyltransferase]-activating enzyme activity"/>
    <property type="evidence" value="ECO:0007669"/>
    <property type="project" value="UniProtKB-UniRule"/>
</dbReference>
<gene>
    <name evidence="12" type="primary">pflA</name>
    <name evidence="12" type="ORF">E0485_10480</name>
</gene>
<keyword evidence="13" id="KW-1185">Reference proteome</keyword>
<keyword evidence="6 10" id="KW-0479">Metal-binding</keyword>
<dbReference type="InterPro" id="IPR001989">
    <property type="entry name" value="Radical_activat_CS"/>
</dbReference>
<dbReference type="Pfam" id="PF04055">
    <property type="entry name" value="Radical_SAM"/>
    <property type="match status" value="1"/>
</dbReference>
<dbReference type="PROSITE" id="PS01087">
    <property type="entry name" value="RADICAL_ACTIVATING"/>
    <property type="match status" value="1"/>
</dbReference>
<dbReference type="GO" id="GO:0005737">
    <property type="term" value="C:cytoplasm"/>
    <property type="evidence" value="ECO:0007669"/>
    <property type="project" value="UniProtKB-SubCell"/>
</dbReference>
<keyword evidence="4 10" id="KW-0004">4Fe-4S</keyword>
<name>A0A4V2WP06_9BACL</name>
<evidence type="ECO:0000256" key="5">
    <source>
        <dbReference type="ARBA" id="ARBA00022691"/>
    </source>
</evidence>
<organism evidence="12 13">
    <name type="scientific">Paenibacillus albiflavus</name>
    <dbReference type="NCBI Taxonomy" id="2545760"/>
    <lineage>
        <taxon>Bacteria</taxon>
        <taxon>Bacillati</taxon>
        <taxon>Bacillota</taxon>
        <taxon>Bacilli</taxon>
        <taxon>Bacillales</taxon>
        <taxon>Paenibacillaceae</taxon>
        <taxon>Paenibacillus</taxon>
    </lineage>
</organism>
<dbReference type="PANTHER" id="PTHR30352">
    <property type="entry name" value="PYRUVATE FORMATE-LYASE-ACTIVATING ENZYME"/>
    <property type="match status" value="1"/>
</dbReference>
<keyword evidence="10" id="KW-0963">Cytoplasm</keyword>
<comment type="caution">
    <text evidence="12">The sequence shown here is derived from an EMBL/GenBank/DDBJ whole genome shotgun (WGS) entry which is preliminary data.</text>
</comment>
<dbReference type="InterPro" id="IPR007197">
    <property type="entry name" value="rSAM"/>
</dbReference>
<dbReference type="SUPFAM" id="SSF102114">
    <property type="entry name" value="Radical SAM enzymes"/>
    <property type="match status" value="1"/>
</dbReference>
<comment type="cofactor">
    <cofactor evidence="10">
        <name>[4Fe-4S] cluster</name>
        <dbReference type="ChEBI" id="CHEBI:49883"/>
    </cofactor>
    <text evidence="10">Binds 1 [4Fe-4S] cluster. The cluster is coordinated with 3 cysteines and an exchangeable S-adenosyl-L-methionine.</text>
</comment>
<dbReference type="AlphaFoldDB" id="A0A4V2WP06"/>
<evidence type="ECO:0000313" key="12">
    <source>
        <dbReference type="EMBL" id="TCZ77532.1"/>
    </source>
</evidence>
<protein>
    <recommendedName>
        <fullName evidence="3 10">Pyruvate formate-lyase-activating enzyme</fullName>
        <ecNumber evidence="10">1.97.1.4</ecNumber>
    </recommendedName>
</protein>
<dbReference type="SFLD" id="SFLDG01066">
    <property type="entry name" value="organic_radical-activating_enz"/>
    <property type="match status" value="1"/>
</dbReference>